<dbReference type="InterPro" id="IPR005625">
    <property type="entry name" value="PepSY-ass_TM"/>
</dbReference>
<keyword evidence="1" id="KW-1133">Transmembrane helix</keyword>
<feature type="transmembrane region" description="Helical" evidence="1">
    <location>
        <begin position="55"/>
        <end position="76"/>
    </location>
</feature>
<dbReference type="Proteomes" id="UP000324536">
    <property type="component" value="Chromosome"/>
</dbReference>
<gene>
    <name evidence="2" type="ORF">FLP30_06090</name>
</gene>
<evidence type="ECO:0000313" key="3">
    <source>
        <dbReference type="Proteomes" id="UP000324536"/>
    </source>
</evidence>
<feature type="transmembrane region" description="Helical" evidence="1">
    <location>
        <begin position="390"/>
        <end position="415"/>
    </location>
</feature>
<reference evidence="2 3" key="1">
    <citation type="submission" date="2019-09" db="EMBL/GenBank/DDBJ databases">
        <title>Genome sequencing of strain KACC 21233.</title>
        <authorList>
            <person name="Heo J."/>
            <person name="Kim S.-J."/>
            <person name="Kim J.-S."/>
            <person name="Hong S.-B."/>
            <person name="Kwon S.-W."/>
        </authorList>
    </citation>
    <scope>NUCLEOTIDE SEQUENCE [LARGE SCALE GENOMIC DNA]</scope>
    <source>
        <strain evidence="2 3">KACC 21233</strain>
    </source>
</reference>
<keyword evidence="1" id="KW-0812">Transmembrane</keyword>
<dbReference type="KEGG" id="acek:FLP30_06090"/>
<dbReference type="PANTHER" id="PTHR34219">
    <property type="entry name" value="IRON-REGULATED INNER MEMBRANE PROTEIN-RELATED"/>
    <property type="match status" value="1"/>
</dbReference>
<dbReference type="EMBL" id="CP043506">
    <property type="protein sequence ID" value="QEO17346.1"/>
    <property type="molecule type" value="Genomic_DNA"/>
</dbReference>
<evidence type="ECO:0000313" key="2">
    <source>
        <dbReference type="EMBL" id="QEO17346.1"/>
    </source>
</evidence>
<accession>A0A5C1YM20</accession>
<protein>
    <submittedName>
        <fullName evidence="2">PepSY domain-containing protein</fullName>
    </submittedName>
</protein>
<dbReference type="Pfam" id="PF03929">
    <property type="entry name" value="PepSY_TM"/>
    <property type="match status" value="1"/>
</dbReference>
<name>A0A5C1YM20_9PROT</name>
<dbReference type="OrthoDB" id="7238323at2"/>
<dbReference type="PANTHER" id="PTHR34219:SF5">
    <property type="entry name" value="BLR4505 PROTEIN"/>
    <property type="match status" value="1"/>
</dbReference>
<sequence>MGRACCAGYILPATTNMRMTLNFLLLHSKRHGKPAGMVALTLKTVRPALVRMHRYTGLFLAVVLCVLGLTGSLCTFQDEIDASLNPDLFHAAHPDRHLPPSVLLARLQAQRPAAQVNALLYRPEAGQSVRAFTSNEGAPADELFLDPSNGHIQGERETEGCCFNRRVVMSFLYRVHYSLALGRFGIVFLGLCAILWTVDCLVGLVLTFPLQNRVWQPAFWVRWAPAWGVSFGRAFIRVVFDLHRAVSLWLWIVLLGLAVSGVALTLNDQVFTPVVSTLLPVRPALTAPPGGRFPHGLTLDQAEETAIAFVRAYGESPRPAGVLLAADGSTATFYQFSASGHEVAGLGSPQVTVDLHTGSITRGEIPGMGAVGNIVMQLQFPWHSGRLLGLFGRIVICVSGLAVCLLSVTGVLIWWRKRNPPRRHRKVAA</sequence>
<organism evidence="2 3">
    <name type="scientific">Acetobacter vaccinii</name>
    <dbReference type="NCBI Taxonomy" id="2592655"/>
    <lineage>
        <taxon>Bacteria</taxon>
        <taxon>Pseudomonadati</taxon>
        <taxon>Pseudomonadota</taxon>
        <taxon>Alphaproteobacteria</taxon>
        <taxon>Acetobacterales</taxon>
        <taxon>Acetobacteraceae</taxon>
        <taxon>Acetobacter</taxon>
    </lineage>
</organism>
<feature type="transmembrane region" description="Helical" evidence="1">
    <location>
        <begin position="175"/>
        <end position="198"/>
    </location>
</feature>
<proteinExistence type="predicted"/>
<keyword evidence="3" id="KW-1185">Reference proteome</keyword>
<keyword evidence="1" id="KW-0472">Membrane</keyword>
<feature type="transmembrane region" description="Helical" evidence="1">
    <location>
        <begin position="248"/>
        <end position="266"/>
    </location>
</feature>
<evidence type="ECO:0000256" key="1">
    <source>
        <dbReference type="SAM" id="Phobius"/>
    </source>
</evidence>
<dbReference type="AlphaFoldDB" id="A0A5C1YM20"/>